<evidence type="ECO:0000313" key="1">
    <source>
        <dbReference type="EMBL" id="OAN47427.1"/>
    </source>
</evidence>
<dbReference type="RefSeq" id="WP_068503479.1">
    <property type="nucleotide sequence ID" value="NZ_LWQU01000167.1"/>
</dbReference>
<name>A0A178MH09_9PROT</name>
<dbReference type="AlphaFoldDB" id="A0A178MH09"/>
<gene>
    <name evidence="1" type="ORF">A6A05_15730</name>
</gene>
<dbReference type="InterPro" id="IPR005368">
    <property type="entry name" value="UPF0175"/>
</dbReference>
<evidence type="ECO:0000313" key="2">
    <source>
        <dbReference type="Proteomes" id="UP000078543"/>
    </source>
</evidence>
<accession>A0A178MH09</accession>
<keyword evidence="2" id="KW-1185">Reference proteome</keyword>
<protein>
    <submittedName>
        <fullName evidence="1">Uncharacterized protein</fullName>
    </submittedName>
</protein>
<dbReference type="EMBL" id="LWQU01000167">
    <property type="protein sequence ID" value="OAN47427.1"/>
    <property type="molecule type" value="Genomic_DNA"/>
</dbReference>
<reference evidence="1 2" key="1">
    <citation type="submission" date="2016-04" db="EMBL/GenBank/DDBJ databases">
        <title>Draft genome sequence of freshwater magnetotactic bacteria Magnetospirillum marisnigri SP-1 and Magnetospirillum moscoviense BB-1.</title>
        <authorList>
            <person name="Koziaeva V."/>
            <person name="Dziuba M.V."/>
            <person name="Ivanov T.M."/>
            <person name="Kuznetsov B."/>
            <person name="Grouzdev D.S."/>
        </authorList>
    </citation>
    <scope>NUCLEOTIDE SEQUENCE [LARGE SCALE GENOMIC DNA]</scope>
    <source>
        <strain evidence="1 2">BB-1</strain>
    </source>
</reference>
<dbReference type="Pfam" id="PF03683">
    <property type="entry name" value="UPF0175"/>
    <property type="match status" value="1"/>
</dbReference>
<dbReference type="OrthoDB" id="5771572at2"/>
<comment type="caution">
    <text evidence="1">The sequence shown here is derived from an EMBL/GenBank/DDBJ whole genome shotgun (WGS) entry which is preliminary data.</text>
</comment>
<dbReference type="Proteomes" id="UP000078543">
    <property type="component" value="Unassembled WGS sequence"/>
</dbReference>
<sequence>MPNRITIDIPASVELSPDILRDQETMRDAIAVVLYKQGRITPVQAREIMGLTRRQFEERLSSYGFAMMDEHDFDQELEAARLLSRKQ</sequence>
<proteinExistence type="predicted"/>
<organism evidence="1 2">
    <name type="scientific">Magnetospirillum moscoviense</name>
    <dbReference type="NCBI Taxonomy" id="1437059"/>
    <lineage>
        <taxon>Bacteria</taxon>
        <taxon>Pseudomonadati</taxon>
        <taxon>Pseudomonadota</taxon>
        <taxon>Alphaproteobacteria</taxon>
        <taxon>Rhodospirillales</taxon>
        <taxon>Rhodospirillaceae</taxon>
        <taxon>Magnetospirillum</taxon>
    </lineage>
</organism>